<comment type="subcellular location">
    <subcellularLocation>
        <location evidence="1">Nucleus</location>
    </subcellularLocation>
</comment>
<dbReference type="GO" id="GO:0008270">
    <property type="term" value="F:zinc ion binding"/>
    <property type="evidence" value="ECO:0007669"/>
    <property type="project" value="UniProtKB-KW"/>
</dbReference>
<dbReference type="PROSITE" id="PS50157">
    <property type="entry name" value="ZINC_FINGER_C2H2_2"/>
    <property type="match status" value="2"/>
</dbReference>
<evidence type="ECO:0000256" key="2">
    <source>
        <dbReference type="ARBA" id="ARBA00006991"/>
    </source>
</evidence>
<dbReference type="InterPro" id="IPR013087">
    <property type="entry name" value="Znf_C2H2_type"/>
</dbReference>
<dbReference type="GO" id="GO:0005667">
    <property type="term" value="C:transcription regulator complex"/>
    <property type="evidence" value="ECO:0007669"/>
    <property type="project" value="TreeGrafter"/>
</dbReference>
<evidence type="ECO:0000256" key="10">
    <source>
        <dbReference type="PROSITE-ProRule" id="PRU00042"/>
    </source>
</evidence>
<keyword evidence="6" id="KW-0862">Zinc</keyword>
<evidence type="ECO:0000256" key="9">
    <source>
        <dbReference type="ARBA" id="ARBA00023242"/>
    </source>
</evidence>
<dbReference type="Gene3D" id="3.30.160.60">
    <property type="entry name" value="Classic Zinc Finger"/>
    <property type="match status" value="2"/>
</dbReference>
<accession>A0A7S2ZL91</accession>
<keyword evidence="8" id="KW-0804">Transcription</keyword>
<evidence type="ECO:0000256" key="6">
    <source>
        <dbReference type="ARBA" id="ARBA00022833"/>
    </source>
</evidence>
<dbReference type="PROSITE" id="PS00028">
    <property type="entry name" value="ZINC_FINGER_C2H2_1"/>
    <property type="match status" value="2"/>
</dbReference>
<gene>
    <name evidence="12" type="ORF">RMAR00112_LOCUS11796</name>
    <name evidence="13" type="ORF">RMAR00112_LOCUS11797</name>
</gene>
<dbReference type="GO" id="GO:0031519">
    <property type="term" value="C:PcG protein complex"/>
    <property type="evidence" value="ECO:0007669"/>
    <property type="project" value="TreeGrafter"/>
</dbReference>
<keyword evidence="3" id="KW-0479">Metal-binding</keyword>
<dbReference type="SUPFAM" id="SSF57667">
    <property type="entry name" value="beta-beta-alpha zinc fingers"/>
    <property type="match status" value="1"/>
</dbReference>
<sequence>MLKRVDFMMAGSRPLNKMDIQHLCWGSDEEEPEASNRPHKCRVCGKKFEKSNTMRDHMRIHTNEKAYKCNVEGCGKAFRWRSSLSQHRRLHFEKERDERGRDEG</sequence>
<dbReference type="GO" id="GO:0000978">
    <property type="term" value="F:RNA polymerase II cis-regulatory region sequence-specific DNA binding"/>
    <property type="evidence" value="ECO:0007669"/>
    <property type="project" value="TreeGrafter"/>
</dbReference>
<evidence type="ECO:0000256" key="5">
    <source>
        <dbReference type="ARBA" id="ARBA00022771"/>
    </source>
</evidence>
<name>A0A7S2ZL91_9RHOD</name>
<feature type="domain" description="C2H2-type" evidence="11">
    <location>
        <begin position="39"/>
        <end position="66"/>
    </location>
</feature>
<keyword evidence="9" id="KW-0539">Nucleus</keyword>
<dbReference type="Pfam" id="PF00096">
    <property type="entry name" value="zf-C2H2"/>
    <property type="match status" value="2"/>
</dbReference>
<evidence type="ECO:0000256" key="8">
    <source>
        <dbReference type="ARBA" id="ARBA00023163"/>
    </source>
</evidence>
<dbReference type="FunFam" id="3.30.160.60:FF:000017">
    <property type="entry name" value="zinc finger protein 62 homolog"/>
    <property type="match status" value="1"/>
</dbReference>
<keyword evidence="4" id="KW-0677">Repeat</keyword>
<evidence type="ECO:0000256" key="1">
    <source>
        <dbReference type="ARBA" id="ARBA00004123"/>
    </source>
</evidence>
<dbReference type="AlphaFoldDB" id="A0A7S2ZL91"/>
<comment type="similarity">
    <text evidence="2">Belongs to the krueppel C2H2-type zinc-finger protein family.</text>
</comment>
<evidence type="ECO:0000313" key="12">
    <source>
        <dbReference type="EMBL" id="CAE0043821.1"/>
    </source>
</evidence>
<evidence type="ECO:0000256" key="4">
    <source>
        <dbReference type="ARBA" id="ARBA00022737"/>
    </source>
</evidence>
<evidence type="ECO:0000313" key="13">
    <source>
        <dbReference type="EMBL" id="CAE0043822.1"/>
    </source>
</evidence>
<dbReference type="PANTHER" id="PTHR14003:SF19">
    <property type="entry name" value="YY2 TRANSCRIPTION FACTOR"/>
    <property type="match status" value="1"/>
</dbReference>
<dbReference type="SMART" id="SM00355">
    <property type="entry name" value="ZnF_C2H2"/>
    <property type="match status" value="2"/>
</dbReference>
<dbReference type="PANTHER" id="PTHR14003">
    <property type="entry name" value="TRANSCRIPTIONAL REPRESSOR PROTEIN YY"/>
    <property type="match status" value="1"/>
</dbReference>
<reference evidence="13" key="1">
    <citation type="submission" date="2021-01" db="EMBL/GenBank/DDBJ databases">
        <authorList>
            <person name="Corre E."/>
            <person name="Pelletier E."/>
            <person name="Niang G."/>
            <person name="Scheremetjew M."/>
            <person name="Finn R."/>
            <person name="Kale V."/>
            <person name="Holt S."/>
            <person name="Cochrane G."/>
            <person name="Meng A."/>
            <person name="Brown T."/>
            <person name="Cohen L."/>
        </authorList>
    </citation>
    <scope>NUCLEOTIDE SEQUENCE</scope>
    <source>
        <strain evidence="13">CCMP 769</strain>
    </source>
</reference>
<dbReference type="EMBL" id="HBHW01015409">
    <property type="protein sequence ID" value="CAE0043821.1"/>
    <property type="molecule type" value="Transcribed_RNA"/>
</dbReference>
<evidence type="ECO:0000256" key="3">
    <source>
        <dbReference type="ARBA" id="ARBA00022723"/>
    </source>
</evidence>
<evidence type="ECO:0000259" key="11">
    <source>
        <dbReference type="PROSITE" id="PS50157"/>
    </source>
</evidence>
<keyword evidence="7" id="KW-0805">Transcription regulation</keyword>
<protein>
    <recommendedName>
        <fullName evidence="11">C2H2-type domain-containing protein</fullName>
    </recommendedName>
</protein>
<keyword evidence="5 10" id="KW-0863">Zinc-finger</keyword>
<dbReference type="EMBL" id="HBHW01015410">
    <property type="protein sequence ID" value="CAE0043822.1"/>
    <property type="molecule type" value="Transcribed_RNA"/>
</dbReference>
<proteinExistence type="inferred from homology"/>
<dbReference type="FunFam" id="3.30.160.60:FF:000145">
    <property type="entry name" value="Zinc finger protein 574"/>
    <property type="match status" value="1"/>
</dbReference>
<dbReference type="GO" id="GO:0000981">
    <property type="term" value="F:DNA-binding transcription factor activity, RNA polymerase II-specific"/>
    <property type="evidence" value="ECO:0007669"/>
    <property type="project" value="TreeGrafter"/>
</dbReference>
<feature type="domain" description="C2H2-type" evidence="11">
    <location>
        <begin position="67"/>
        <end position="96"/>
    </location>
</feature>
<dbReference type="GO" id="GO:0000785">
    <property type="term" value="C:chromatin"/>
    <property type="evidence" value="ECO:0007669"/>
    <property type="project" value="TreeGrafter"/>
</dbReference>
<organism evidence="13">
    <name type="scientific">Rhodosorus marinus</name>
    <dbReference type="NCBI Taxonomy" id="101924"/>
    <lineage>
        <taxon>Eukaryota</taxon>
        <taxon>Rhodophyta</taxon>
        <taxon>Stylonematophyceae</taxon>
        <taxon>Stylonematales</taxon>
        <taxon>Stylonemataceae</taxon>
        <taxon>Rhodosorus</taxon>
    </lineage>
</organism>
<evidence type="ECO:0000256" key="7">
    <source>
        <dbReference type="ARBA" id="ARBA00023015"/>
    </source>
</evidence>
<dbReference type="InterPro" id="IPR036236">
    <property type="entry name" value="Znf_C2H2_sf"/>
</dbReference>